<dbReference type="PANTHER" id="PTHR36535:SF1">
    <property type="entry name" value="DUF1772 DOMAIN-CONTAINING PROTEIN"/>
    <property type="match status" value="1"/>
</dbReference>
<comment type="caution">
    <text evidence="2">The sequence shown here is derived from an EMBL/GenBank/DDBJ whole genome shotgun (WGS) entry which is preliminary data.</text>
</comment>
<keyword evidence="3" id="KW-1185">Reference proteome</keyword>
<keyword evidence="1" id="KW-1133">Transmembrane helix</keyword>
<protein>
    <recommendedName>
        <fullName evidence="4">DUF1772 domain-containing protein</fullName>
    </recommendedName>
</protein>
<dbReference type="PANTHER" id="PTHR36535">
    <property type="entry name" value="YALI0E30327P"/>
    <property type="match status" value="1"/>
</dbReference>
<gene>
    <name evidence="2" type="ORF">AFUS01_LOCUS28246</name>
</gene>
<dbReference type="EMBL" id="CAJVCH010400996">
    <property type="protein sequence ID" value="CAG7817695.1"/>
    <property type="molecule type" value="Genomic_DNA"/>
</dbReference>
<feature type="transmembrane region" description="Helical" evidence="1">
    <location>
        <begin position="54"/>
        <end position="71"/>
    </location>
</feature>
<feature type="transmembrane region" description="Helical" evidence="1">
    <location>
        <begin position="127"/>
        <end position="145"/>
    </location>
</feature>
<dbReference type="InterPro" id="IPR013901">
    <property type="entry name" value="Anthrone_oxy"/>
</dbReference>
<feature type="transmembrane region" description="Helical" evidence="1">
    <location>
        <begin position="78"/>
        <end position="96"/>
    </location>
</feature>
<dbReference type="AlphaFoldDB" id="A0A8J2KMF9"/>
<sequence length="147" mass="15725">MNVPDKVLQGIFLGTAGAFAGMGVTLNLAAVPALLASSDPVPAWRVVYNRGKNFAFLTILPSTAAALALYSNTGVKQYLACAALNVTIIPFTLFFMKPTNDALHKFKKSDSSKTEKELITTWGGLQMVRTTLSAAAFVIGIYTVLKH</sequence>
<proteinExistence type="predicted"/>
<dbReference type="Pfam" id="PF08592">
    <property type="entry name" value="Anthrone_oxy"/>
    <property type="match status" value="1"/>
</dbReference>
<dbReference type="Proteomes" id="UP000708208">
    <property type="component" value="Unassembled WGS sequence"/>
</dbReference>
<reference evidence="2" key="1">
    <citation type="submission" date="2021-06" db="EMBL/GenBank/DDBJ databases">
        <authorList>
            <person name="Hodson N. C."/>
            <person name="Mongue J. A."/>
            <person name="Jaron S. K."/>
        </authorList>
    </citation>
    <scope>NUCLEOTIDE SEQUENCE</scope>
</reference>
<dbReference type="OrthoDB" id="5954308at2759"/>
<accession>A0A8J2KMF9</accession>
<evidence type="ECO:0008006" key="4">
    <source>
        <dbReference type="Google" id="ProtNLM"/>
    </source>
</evidence>
<keyword evidence="1" id="KW-0812">Transmembrane</keyword>
<feature type="transmembrane region" description="Helical" evidence="1">
    <location>
        <begin position="12"/>
        <end position="34"/>
    </location>
</feature>
<evidence type="ECO:0000313" key="3">
    <source>
        <dbReference type="Proteomes" id="UP000708208"/>
    </source>
</evidence>
<evidence type="ECO:0000313" key="2">
    <source>
        <dbReference type="EMBL" id="CAG7817695.1"/>
    </source>
</evidence>
<organism evidence="2 3">
    <name type="scientific">Allacma fusca</name>
    <dbReference type="NCBI Taxonomy" id="39272"/>
    <lineage>
        <taxon>Eukaryota</taxon>
        <taxon>Metazoa</taxon>
        <taxon>Ecdysozoa</taxon>
        <taxon>Arthropoda</taxon>
        <taxon>Hexapoda</taxon>
        <taxon>Collembola</taxon>
        <taxon>Symphypleona</taxon>
        <taxon>Sminthuridae</taxon>
        <taxon>Allacma</taxon>
    </lineage>
</organism>
<keyword evidence="1" id="KW-0472">Membrane</keyword>
<evidence type="ECO:0000256" key="1">
    <source>
        <dbReference type="SAM" id="Phobius"/>
    </source>
</evidence>
<name>A0A8J2KMF9_9HEXA</name>